<dbReference type="Pfam" id="PF17131">
    <property type="entry name" value="LolA_like"/>
    <property type="match status" value="1"/>
</dbReference>
<proteinExistence type="predicted"/>
<gene>
    <name evidence="2" type="ORF">SAMN04488516_102215</name>
</gene>
<keyword evidence="3" id="KW-1185">Reference proteome</keyword>
<dbReference type="Gene3D" id="2.50.20.10">
    <property type="entry name" value="Lipoprotein localisation LolA/LolB/LppX"/>
    <property type="match status" value="1"/>
</dbReference>
<dbReference type="Proteomes" id="UP000199602">
    <property type="component" value="Unassembled WGS sequence"/>
</dbReference>
<dbReference type="AlphaFoldDB" id="A0A1H0BLE9"/>
<sequence>MKKSVCFVVCFFIWASIGWAITGKEVIEKQKQKHKVKSEVATEIMLLVDSDGSKEKRLVKRYAKEVEPDIHRYLIVFTAPADIKGTALLTWENKDRANDQWLYMPAIKKMQRIAKGSKKNYFMGTDFTYEDMEPEDIDNYNYTILREETLTQDKKDWPCYVIEAVPATKQKKRESSYGKRIMWITKNDLLTLKIEFYNKRGKLIKVQTNHGFKEVQSGVFRPTKTLMNNIERKHKTLTGTKTRSVNVELDNSVFTERYILTGRYLQ</sequence>
<dbReference type="RefSeq" id="WP_159427680.1">
    <property type="nucleotide sequence ID" value="NZ_FNIN01000002.1"/>
</dbReference>
<evidence type="ECO:0000313" key="3">
    <source>
        <dbReference type="Proteomes" id="UP000199602"/>
    </source>
</evidence>
<feature type="domain" description="Uncharacterized protein TP-0789" evidence="1">
    <location>
        <begin position="72"/>
        <end position="259"/>
    </location>
</feature>
<dbReference type="EMBL" id="FNIN01000002">
    <property type="protein sequence ID" value="SDN46486.1"/>
    <property type="molecule type" value="Genomic_DNA"/>
</dbReference>
<evidence type="ECO:0000313" key="2">
    <source>
        <dbReference type="EMBL" id="SDN46486.1"/>
    </source>
</evidence>
<organism evidence="2 3">
    <name type="scientific">Desulfonauticus submarinus</name>
    <dbReference type="NCBI Taxonomy" id="206665"/>
    <lineage>
        <taxon>Bacteria</taxon>
        <taxon>Pseudomonadati</taxon>
        <taxon>Thermodesulfobacteriota</taxon>
        <taxon>Desulfovibrionia</taxon>
        <taxon>Desulfovibrionales</taxon>
        <taxon>Desulfonauticaceae</taxon>
        <taxon>Desulfonauticus</taxon>
    </lineage>
</organism>
<accession>A0A1H0BLE9</accession>
<name>A0A1H0BLE9_9BACT</name>
<dbReference type="STRING" id="206665.SAMN04488516_102215"/>
<dbReference type="InterPro" id="IPR033399">
    <property type="entry name" value="TP_0789-like"/>
</dbReference>
<reference evidence="2 3" key="1">
    <citation type="submission" date="2016-10" db="EMBL/GenBank/DDBJ databases">
        <authorList>
            <person name="de Groot N.N."/>
        </authorList>
    </citation>
    <scope>NUCLEOTIDE SEQUENCE [LARGE SCALE GENOMIC DNA]</scope>
    <source>
        <strain evidence="2 3">DSM 15269</strain>
    </source>
</reference>
<protein>
    <recommendedName>
        <fullName evidence="1">Uncharacterized protein TP-0789 domain-containing protein</fullName>
    </recommendedName>
</protein>
<dbReference type="CDD" id="cd16329">
    <property type="entry name" value="LolA_like"/>
    <property type="match status" value="1"/>
</dbReference>
<dbReference type="OrthoDB" id="9803781at2"/>
<evidence type="ECO:0000259" key="1">
    <source>
        <dbReference type="Pfam" id="PF17131"/>
    </source>
</evidence>